<dbReference type="eggNOG" id="KOG0987">
    <property type="taxonomic scope" value="Eukaryota"/>
</dbReference>
<comment type="similarity">
    <text evidence="1">Belongs to the helicase family.</text>
</comment>
<dbReference type="GO" id="GO:0000723">
    <property type="term" value="P:telomere maintenance"/>
    <property type="evidence" value="ECO:0007669"/>
    <property type="project" value="InterPro"/>
</dbReference>
<keyword evidence="1" id="KW-0378">Hydrolase</keyword>
<dbReference type="Gene3D" id="3.40.50.300">
    <property type="entry name" value="P-loop containing nucleotide triphosphate hydrolases"/>
    <property type="match status" value="1"/>
</dbReference>
<dbReference type="VEuPathDB" id="FungiDB:CC1G_15059"/>
<dbReference type="GeneID" id="9378116"/>
<dbReference type="GO" id="GO:0016887">
    <property type="term" value="F:ATP hydrolysis activity"/>
    <property type="evidence" value="ECO:0007669"/>
    <property type="project" value="RHEA"/>
</dbReference>
<comment type="catalytic activity">
    <reaction evidence="1">
        <text>ATP + H2O = ADP + phosphate + H(+)</text>
        <dbReference type="Rhea" id="RHEA:13065"/>
        <dbReference type="ChEBI" id="CHEBI:15377"/>
        <dbReference type="ChEBI" id="CHEBI:15378"/>
        <dbReference type="ChEBI" id="CHEBI:30616"/>
        <dbReference type="ChEBI" id="CHEBI:43474"/>
        <dbReference type="ChEBI" id="CHEBI:456216"/>
        <dbReference type="EC" id="5.6.2.3"/>
    </reaction>
</comment>
<evidence type="ECO:0000256" key="2">
    <source>
        <dbReference type="SAM" id="MobiDB-lite"/>
    </source>
</evidence>
<dbReference type="EMBL" id="AACS02000008">
    <property type="protein sequence ID" value="EFI27231.1"/>
    <property type="molecule type" value="Genomic_DNA"/>
</dbReference>
<sequence length="1809" mass="201722">MSKTIPKNNRKAKDEVVEKHRGSHAESGRLEGGYEVSPHGPHRPSVAGRVGPLVLAGCGLADADIHRADTCGESACAGVGWRCGDVGDAGCGEMMASAGMRGVMRDHVGLCGGCGSRLLNTHVAYAALEVAVTKLDVVSHSKALLRKCAFSLLSNQELSAQQVMSYLMEYGDHYTSHTFRGFYWPAAVKEVSSSDSNNEQDTDFVVSEEETFIDVSKSGNLIQKCAYLEDYIHRPTTLHSFNLWDFLSQFEKIRTATTAEKKMPKYKRHRSIAVDDDDVSSGSESDESSEYSSSDMSDDELCPAPRSNKFFFKDGHRQHNTHHLRRRSEHRYVIPQPIGPSLPRRDKPEIFDQYKLTMLTFFVPWHDRGSIDTLFSPESTQSYDLFVNNCTDRVKWLMCNMQLLHECKDSKDDDYAHRRAREHNTMPRVVAPDNATSNDDCSQLNMDEIERELALQHLQELAATTSNNRSSRRQAADDALESMKSGGVYNKHVQSSPIEGNEYRTTDTYQEDVWKAEYEHRRRNWKRSVVEQAKHTAHQSNSITASANQNQLDAFGSLSTSAPVPTYTSLDLDRMTSNQLSQLLHTRKEIIASNYCLNEAQQRAYYKIVQSHIFAVEGRKQGPVRMFLTGPGGTGKSTVIKAITEFFRYNLEEPHVRLCAYTGVAAKNIGGMTLHAALNLNLKLSSTSTTVNRDLISLWEGIDYLVIDEVSMIGCNTLRKISDSLCAAKQSSAPFGGINIIFAGDFAQLPPIKETPLYSRLKTWNAANSWSQDVVLGKLLWNSIDTVVRLDEVMRQAGVRQQRFVELLSRLRKGQCTIEDYELLQSRRLSRLPNEEIPSALDTVTLVTSNEEKDLLNEQAVKEFSRTTNRPLHWYYASDKIGQNTVQCSSAVTASLVKYSGSQVKYRLTKLPLVIGMPIMLVQNFDVASGVVNGIIGKLKKIRYTVDAEGFRHLTSCVLHSDNANASAMSSLEQYDVPCFEDSVSISFKNFFSGKSLNVRRTQVPIVPAFTVTTHKAQGQTLDRAFLDLSACTGSENPYVMLSRVRTLDGVFIIKDFPYSKITSRLSEDLRHEFKRIDVLSDYGAGIVHSSDVNEFHSRFLDQFNKCLRQIDNFAFDRANHDSCYVEKQTCLRSIEERLTSIPLPSMPALRSNVTVPPRIPISDVINAGDAPMDVDRPGVSTPVSPLQQPSTFAADRTESSSMFGIDVTPALKRSRYETSHPNKRSMPNRSLTLLLRSQPLFFPRTRLHLSIQWQLARATKSNYQEQLGILLRRIHCIMATDIPMLDFDPNQERHSPATTNATTTNDGNNHATSASGSSNLTREYDPGYSGNDDPYEARNLPNGPYETLTKCIATPETQSDFIASGVVRPNVDYRVRVRHARRAGGWNKFQFYTPNGDEEEFRTLLYGELSDRQAGTRIGAMGNFYTGGNDSSKKIIDGTSVKNIYCLHHPSSAPPAIRVGFDNQLNALSAMADMVGELSHKEVGPVSATAPDGHTPIIKCSGPQVYKDMGWADPVGWWVWVRWVWVWVTSAAPTPNPPDPRVTGVSSANGKNASLNIYVQYLFVLQSLTIPLYPCFQNPWVSDPHPHPHKPTETHTHTHGYGFCLQSCSSANRNDKEDKTRDTANIEEGALYPCHFLPDHTGNRFDHVSSVVPQPLVYDINDDLVPPWLLYTVLKPGVLVMIEGVPSAWDIPGVKTTLQFNVDSVKVIGYSNTSPQEPPIIPIGPMEDNKPLTTTQKRSSHFDAFNKTTKKPRVEDSPATNRRSNLQTNSAFSTTSSSSNSIASASNSTVTSNKPSTTKGKSKAVSRK</sequence>
<keyword evidence="1" id="KW-0233">DNA recombination</keyword>
<comment type="cofactor">
    <cofactor evidence="1">
        <name>Mg(2+)</name>
        <dbReference type="ChEBI" id="CHEBI:18420"/>
    </cofactor>
</comment>
<feature type="compositionally biased region" description="Basic and acidic residues" evidence="2">
    <location>
        <begin position="11"/>
        <end position="29"/>
    </location>
</feature>
<dbReference type="GO" id="GO:0005524">
    <property type="term" value="F:ATP binding"/>
    <property type="evidence" value="ECO:0007669"/>
    <property type="project" value="UniProtKB-KW"/>
</dbReference>
<accession>D6RP73</accession>
<feature type="region of interest" description="Disordered" evidence="2">
    <location>
        <begin position="264"/>
        <end position="301"/>
    </location>
</feature>
<dbReference type="InterPro" id="IPR010285">
    <property type="entry name" value="DNA_helicase_pif1-like_DEAD"/>
</dbReference>
<evidence type="ECO:0000259" key="3">
    <source>
        <dbReference type="Pfam" id="PF05970"/>
    </source>
</evidence>
<keyword evidence="1" id="KW-0547">Nucleotide-binding</keyword>
<feature type="region of interest" description="Disordered" evidence="2">
    <location>
        <begin position="1"/>
        <end position="46"/>
    </location>
</feature>
<dbReference type="Proteomes" id="UP000001861">
    <property type="component" value="Unassembled WGS sequence"/>
</dbReference>
<reference evidence="4 5" key="1">
    <citation type="journal article" date="2010" name="Proc. Natl. Acad. Sci. U.S.A.">
        <title>Insights into evolution of multicellular fungi from the assembled chromosomes of the mushroom Coprinopsis cinerea (Coprinus cinereus).</title>
        <authorList>
            <person name="Stajich J.E."/>
            <person name="Wilke S.K."/>
            <person name="Ahren D."/>
            <person name="Au C.H."/>
            <person name="Birren B.W."/>
            <person name="Borodovsky M."/>
            <person name="Burns C."/>
            <person name="Canback B."/>
            <person name="Casselton L.A."/>
            <person name="Cheng C.K."/>
            <person name="Deng J."/>
            <person name="Dietrich F.S."/>
            <person name="Fargo D.C."/>
            <person name="Farman M.L."/>
            <person name="Gathman A.C."/>
            <person name="Goldberg J."/>
            <person name="Guigo R."/>
            <person name="Hoegger P.J."/>
            <person name="Hooker J.B."/>
            <person name="Huggins A."/>
            <person name="James T.Y."/>
            <person name="Kamada T."/>
            <person name="Kilaru S."/>
            <person name="Kodira C."/>
            <person name="Kues U."/>
            <person name="Kupfer D."/>
            <person name="Kwan H.S."/>
            <person name="Lomsadze A."/>
            <person name="Li W."/>
            <person name="Lilly W.W."/>
            <person name="Ma L.J."/>
            <person name="Mackey A.J."/>
            <person name="Manning G."/>
            <person name="Martin F."/>
            <person name="Muraguchi H."/>
            <person name="Natvig D.O."/>
            <person name="Palmerini H."/>
            <person name="Ramesh M.A."/>
            <person name="Rehmeyer C.J."/>
            <person name="Roe B.A."/>
            <person name="Shenoy N."/>
            <person name="Stanke M."/>
            <person name="Ter-Hovhannisyan V."/>
            <person name="Tunlid A."/>
            <person name="Velagapudi R."/>
            <person name="Vision T.J."/>
            <person name="Zeng Q."/>
            <person name="Zolan M.E."/>
            <person name="Pukkila P.J."/>
        </authorList>
    </citation>
    <scope>NUCLEOTIDE SEQUENCE [LARGE SCALE GENOMIC DNA]</scope>
    <source>
        <strain evidence="5">Okayama-7 / 130 / ATCC MYA-4618 / FGSC 9003</strain>
    </source>
</reference>
<gene>
    <name evidence="4" type="ORF">CC1G_15059</name>
</gene>
<proteinExistence type="inferred from homology"/>
<evidence type="ECO:0000313" key="5">
    <source>
        <dbReference type="Proteomes" id="UP000001861"/>
    </source>
</evidence>
<dbReference type="OrthoDB" id="10007484at2759"/>
<evidence type="ECO:0000256" key="1">
    <source>
        <dbReference type="RuleBase" id="RU363044"/>
    </source>
</evidence>
<feature type="domain" description="DNA helicase Pif1-like DEAD-box helicase" evidence="3">
    <location>
        <begin position="596"/>
        <end position="819"/>
    </location>
</feature>
<protein>
    <recommendedName>
        <fullName evidence="1">ATP-dependent DNA helicase</fullName>
        <ecNumber evidence="1">5.6.2.3</ecNumber>
    </recommendedName>
</protein>
<dbReference type="STRING" id="240176.D6RP73"/>
<feature type="compositionally biased region" description="Polar residues" evidence="2">
    <location>
        <begin position="1759"/>
        <end position="1768"/>
    </location>
</feature>
<dbReference type="PANTHER" id="PTHR47642">
    <property type="entry name" value="ATP-DEPENDENT DNA HELICASE"/>
    <property type="match status" value="1"/>
</dbReference>
<dbReference type="SUPFAM" id="SSF52540">
    <property type="entry name" value="P-loop containing nucleoside triphosphate hydrolases"/>
    <property type="match status" value="2"/>
</dbReference>
<organism evidence="4 5">
    <name type="scientific">Coprinopsis cinerea (strain Okayama-7 / 130 / ATCC MYA-4618 / FGSC 9003)</name>
    <name type="common">Inky cap fungus</name>
    <name type="synonym">Hormographiella aspergillata</name>
    <dbReference type="NCBI Taxonomy" id="240176"/>
    <lineage>
        <taxon>Eukaryota</taxon>
        <taxon>Fungi</taxon>
        <taxon>Dikarya</taxon>
        <taxon>Basidiomycota</taxon>
        <taxon>Agaricomycotina</taxon>
        <taxon>Agaricomycetes</taxon>
        <taxon>Agaricomycetidae</taxon>
        <taxon>Agaricales</taxon>
        <taxon>Agaricineae</taxon>
        <taxon>Psathyrellaceae</taxon>
        <taxon>Coprinopsis</taxon>
    </lineage>
</organism>
<dbReference type="GO" id="GO:0006310">
    <property type="term" value="P:DNA recombination"/>
    <property type="evidence" value="ECO:0007669"/>
    <property type="project" value="UniProtKB-KW"/>
</dbReference>
<dbReference type="GO" id="GO:0043139">
    <property type="term" value="F:5'-3' DNA helicase activity"/>
    <property type="evidence" value="ECO:0007669"/>
    <property type="project" value="UniProtKB-EC"/>
</dbReference>
<keyword evidence="1" id="KW-0347">Helicase</keyword>
<keyword evidence="1" id="KW-0234">DNA repair</keyword>
<dbReference type="EC" id="5.6.2.3" evidence="1"/>
<dbReference type="InterPro" id="IPR027417">
    <property type="entry name" value="P-loop_NTPase"/>
</dbReference>
<evidence type="ECO:0000313" key="4">
    <source>
        <dbReference type="EMBL" id="EFI27231.1"/>
    </source>
</evidence>
<keyword evidence="1" id="KW-0227">DNA damage</keyword>
<dbReference type="Pfam" id="PF05970">
    <property type="entry name" value="PIF1"/>
    <property type="match status" value="1"/>
</dbReference>
<name>D6RP73_COPC7</name>
<keyword evidence="1" id="KW-0067">ATP-binding</keyword>
<dbReference type="KEGG" id="cci:CC1G_15059"/>
<feature type="region of interest" description="Disordered" evidence="2">
    <location>
        <begin position="1714"/>
        <end position="1809"/>
    </location>
</feature>
<comment type="caution">
    <text evidence="4">The sequence shown here is derived from an EMBL/GenBank/DDBJ whole genome shotgun (WGS) entry which is preliminary data.</text>
</comment>
<keyword evidence="5" id="KW-1185">Reference proteome</keyword>
<feature type="compositionally biased region" description="Low complexity" evidence="2">
    <location>
        <begin position="1769"/>
        <end position="1794"/>
    </location>
</feature>
<dbReference type="RefSeq" id="XP_002910725.1">
    <property type="nucleotide sequence ID" value="XM_002910679.1"/>
</dbReference>
<dbReference type="InParanoid" id="D6RP73"/>
<feature type="compositionally biased region" description="Acidic residues" evidence="2">
    <location>
        <begin position="274"/>
        <end position="289"/>
    </location>
</feature>
<feature type="region of interest" description="Disordered" evidence="2">
    <location>
        <begin position="1289"/>
        <end position="1340"/>
    </location>
</feature>
<dbReference type="HOGENOM" id="CLU_237884_0_0_1"/>
<dbReference type="InterPro" id="IPR051055">
    <property type="entry name" value="PIF1_helicase"/>
</dbReference>
<feature type="compositionally biased region" description="Low complexity" evidence="2">
    <location>
        <begin position="1298"/>
        <end position="1313"/>
    </location>
</feature>
<dbReference type="GO" id="GO:0006281">
    <property type="term" value="P:DNA repair"/>
    <property type="evidence" value="ECO:0007669"/>
    <property type="project" value="UniProtKB-KW"/>
</dbReference>